<dbReference type="Pfam" id="PF03055">
    <property type="entry name" value="RPE65"/>
    <property type="match status" value="1"/>
</dbReference>
<dbReference type="GO" id="GO:0010436">
    <property type="term" value="F:carotenoid dioxygenase activity"/>
    <property type="evidence" value="ECO:0007669"/>
    <property type="project" value="TreeGrafter"/>
</dbReference>
<dbReference type="PANTHER" id="PTHR10543:SF89">
    <property type="entry name" value="CAROTENOID 9,10(9',10')-CLEAVAGE DIOXYGENASE 1"/>
    <property type="match status" value="1"/>
</dbReference>
<evidence type="ECO:0000313" key="8">
    <source>
        <dbReference type="Proteomes" id="UP000094526"/>
    </source>
</evidence>
<dbReference type="Proteomes" id="UP000094526">
    <property type="component" value="Unassembled WGS sequence"/>
</dbReference>
<dbReference type="eggNOG" id="KOG1285">
    <property type="taxonomic scope" value="Eukaryota"/>
</dbReference>
<keyword evidence="4 5" id="KW-0408">Iron</keyword>
<sequence length="589" mass="66421">MAHIYDLAPQLVQSYKSGIKSNPLPVKYPDTPVFQGFNKPSRIEGDIFDLEYSGTIPSEINGTFYRVQPDHRFPPIFEDDIHFNGDGSVTAIRIKEGHADFKQRYVQTDRYKHETSAKRALFGRYRNPFTDNETVKGVVRTAANTNITFWRGVLLASKEDGPPYIMDPVTLETIGRYDFEGQILTPTFTAHPKFDPKTGEMLCFAYEAGGDGHDGSNDIVVWTIDKDGKKTEECWYKGPFCGMIHDCGVSENYMVLPLTPIKWTGMDSLKSGKNHWAWDPNEDQWYGVVPRRGGRPEDIKWFRADNGEYLLRTQDSIQLMISAGFHGHIAGCYENSDGHIVFDLTVADGNVFFFFPPLEEKEGPLAKRNQLQSPTTRWIFDPKAESGTRVTPAETWMTNGEFSRIDDRWVTKKYNHFWQAKVDPTKPYDFAKCGSPAGGLFNCIGHYSWDDRNEDVYFAGPTATFQEPSFIPKDGGGEGEGYIIALLNHLDVLRNDIVILDALHVANGPVAVIHLPFKLRLGLHGNFVDERDIHEWQKRRSESGDIGPAQPAKDPLPWQIEKQQRENGQHGRTGLNGMPSNGVNGVGGH</sequence>
<evidence type="ECO:0000256" key="6">
    <source>
        <dbReference type="SAM" id="MobiDB-lite"/>
    </source>
</evidence>
<dbReference type="PANTHER" id="PTHR10543">
    <property type="entry name" value="BETA-CAROTENE DIOXYGENASE"/>
    <property type="match status" value="1"/>
</dbReference>
<keyword evidence="2 5" id="KW-0479">Metal-binding</keyword>
<keyword evidence="8" id="KW-1185">Reference proteome</keyword>
<accession>A0A1C1CVN5</accession>
<feature type="binding site" evidence="5">
    <location>
        <position position="191"/>
    </location>
    <ligand>
        <name>Fe cation</name>
        <dbReference type="ChEBI" id="CHEBI:24875"/>
        <note>catalytic</note>
    </ligand>
</feature>
<dbReference type="VEuPathDB" id="FungiDB:CLCR_09934"/>
<feature type="binding site" evidence="5">
    <location>
        <position position="245"/>
    </location>
    <ligand>
        <name>Fe cation</name>
        <dbReference type="ChEBI" id="CHEBI:24875"/>
        <note>catalytic</note>
    </ligand>
</feature>
<feature type="binding site" evidence="5">
    <location>
        <position position="328"/>
    </location>
    <ligand>
        <name>Fe cation</name>
        <dbReference type="ChEBI" id="CHEBI:24875"/>
        <note>catalytic</note>
    </ligand>
</feature>
<evidence type="ECO:0000256" key="5">
    <source>
        <dbReference type="PIRSR" id="PIRSR604294-1"/>
    </source>
</evidence>
<dbReference type="OrthoDB" id="1069523at2759"/>
<evidence type="ECO:0000256" key="4">
    <source>
        <dbReference type="ARBA" id="ARBA00023004"/>
    </source>
</evidence>
<evidence type="ECO:0000256" key="2">
    <source>
        <dbReference type="ARBA" id="ARBA00022723"/>
    </source>
</evidence>
<comment type="caution">
    <text evidence="7">The sequence shown here is derived from an EMBL/GenBank/DDBJ whole genome shotgun (WGS) entry which is preliminary data.</text>
</comment>
<protein>
    <submittedName>
        <fullName evidence="7">Lignostilbene-alpha,beta-dioxygenase isozyme III</fullName>
    </submittedName>
</protein>
<organism evidence="7 8">
    <name type="scientific">Cladophialophora carrionii</name>
    <dbReference type="NCBI Taxonomy" id="86049"/>
    <lineage>
        <taxon>Eukaryota</taxon>
        <taxon>Fungi</taxon>
        <taxon>Dikarya</taxon>
        <taxon>Ascomycota</taxon>
        <taxon>Pezizomycotina</taxon>
        <taxon>Eurotiomycetes</taxon>
        <taxon>Chaetothyriomycetidae</taxon>
        <taxon>Chaetothyriales</taxon>
        <taxon>Herpotrichiellaceae</taxon>
        <taxon>Cladophialophora</taxon>
    </lineage>
</organism>
<dbReference type="InterPro" id="IPR011047">
    <property type="entry name" value="Quinoprotein_ADH-like_sf"/>
</dbReference>
<dbReference type="InterPro" id="IPR004294">
    <property type="entry name" value="Carotenoid_Oase"/>
</dbReference>
<feature type="binding site" evidence="5">
    <location>
        <position position="524"/>
    </location>
    <ligand>
        <name>Fe cation</name>
        <dbReference type="ChEBI" id="CHEBI:24875"/>
        <note>catalytic</note>
    </ligand>
</feature>
<dbReference type="VEuPathDB" id="FungiDB:G647_03965"/>
<reference evidence="8" key="1">
    <citation type="submission" date="2015-07" db="EMBL/GenBank/DDBJ databases">
        <authorList>
            <person name="Teixeira M.M."/>
            <person name="Souza R.C."/>
            <person name="Almeida L.G."/>
            <person name="Vicente V.A."/>
            <person name="de Hoog S."/>
            <person name="Bocca A.L."/>
            <person name="de Almeida S.R."/>
            <person name="Vasconcelos A.T."/>
            <person name="Felipe M.S."/>
        </authorList>
    </citation>
    <scope>NUCLEOTIDE SEQUENCE [LARGE SCALE GENOMIC DNA]</scope>
    <source>
        <strain evidence="8">KSF</strain>
    </source>
</reference>
<keyword evidence="3" id="KW-0560">Oxidoreductase</keyword>
<dbReference type="GO" id="GO:0046872">
    <property type="term" value="F:metal ion binding"/>
    <property type="evidence" value="ECO:0007669"/>
    <property type="project" value="UniProtKB-KW"/>
</dbReference>
<dbReference type="SUPFAM" id="SSF50998">
    <property type="entry name" value="Quinoprotein alcohol dehydrogenase-like"/>
    <property type="match status" value="1"/>
</dbReference>
<evidence type="ECO:0000256" key="1">
    <source>
        <dbReference type="ARBA" id="ARBA00006787"/>
    </source>
</evidence>
<comment type="similarity">
    <text evidence="1">Belongs to the carotenoid oxygenase family.</text>
</comment>
<dbReference type="STRING" id="86049.A0A1C1CVN5"/>
<dbReference type="GO" id="GO:0016121">
    <property type="term" value="P:carotene catabolic process"/>
    <property type="evidence" value="ECO:0007669"/>
    <property type="project" value="TreeGrafter"/>
</dbReference>
<feature type="region of interest" description="Disordered" evidence="6">
    <location>
        <begin position="538"/>
        <end position="589"/>
    </location>
</feature>
<keyword evidence="7" id="KW-0223">Dioxygenase</keyword>
<dbReference type="EMBL" id="LGRB01000008">
    <property type="protein sequence ID" value="OCT52573.1"/>
    <property type="molecule type" value="Genomic_DNA"/>
</dbReference>
<dbReference type="AlphaFoldDB" id="A0A1C1CVN5"/>
<comment type="cofactor">
    <cofactor evidence="5">
        <name>Fe(2+)</name>
        <dbReference type="ChEBI" id="CHEBI:29033"/>
    </cofactor>
    <text evidence="5">Binds 1 Fe(2+) ion per subunit.</text>
</comment>
<evidence type="ECO:0000313" key="7">
    <source>
        <dbReference type="EMBL" id="OCT52573.1"/>
    </source>
</evidence>
<gene>
    <name evidence="7" type="primary">lsdB</name>
    <name evidence="7" type="ORF">CLCR_09934</name>
</gene>
<name>A0A1C1CVN5_9EURO</name>
<proteinExistence type="inferred from homology"/>
<evidence type="ECO:0000256" key="3">
    <source>
        <dbReference type="ARBA" id="ARBA00023002"/>
    </source>
</evidence>